<evidence type="ECO:0000259" key="5">
    <source>
        <dbReference type="Pfam" id="PF00535"/>
    </source>
</evidence>
<dbReference type="PANTHER" id="PTHR43179">
    <property type="entry name" value="RHAMNOSYLTRANSFERASE WBBL"/>
    <property type="match status" value="1"/>
</dbReference>
<dbReference type="Pfam" id="PF00535">
    <property type="entry name" value="Glycos_transf_2"/>
    <property type="match status" value="1"/>
</dbReference>
<dbReference type="Gene3D" id="3.90.550.10">
    <property type="entry name" value="Spore Coat Polysaccharide Biosynthesis Protein SpsA, Chain A"/>
    <property type="match status" value="1"/>
</dbReference>
<protein>
    <submittedName>
        <fullName evidence="6">Glycosyltransferase family 2 protein</fullName>
    </submittedName>
</protein>
<keyword evidence="7" id="KW-1185">Reference proteome</keyword>
<keyword evidence="4" id="KW-0472">Membrane</keyword>
<evidence type="ECO:0000256" key="3">
    <source>
        <dbReference type="ARBA" id="ARBA00022679"/>
    </source>
</evidence>
<dbReference type="PANTHER" id="PTHR43179:SF12">
    <property type="entry name" value="GALACTOFURANOSYLTRANSFERASE GLFT2"/>
    <property type="match status" value="1"/>
</dbReference>
<feature type="domain" description="Glycosyltransferase 2-like" evidence="5">
    <location>
        <begin position="9"/>
        <end position="57"/>
    </location>
</feature>
<dbReference type="EMBL" id="JAIOUQ010000009">
    <property type="protein sequence ID" value="MBZ2166166.1"/>
    <property type="molecule type" value="Genomic_DNA"/>
</dbReference>
<dbReference type="Proteomes" id="UP000825933">
    <property type="component" value="Unassembled WGS sequence"/>
</dbReference>
<dbReference type="SUPFAM" id="SSF53448">
    <property type="entry name" value="Nucleotide-diphospho-sugar transferases"/>
    <property type="match status" value="1"/>
</dbReference>
<dbReference type="AlphaFoldDB" id="A0A8T5UW95"/>
<feature type="transmembrane region" description="Helical" evidence="4">
    <location>
        <begin position="297"/>
        <end position="319"/>
    </location>
</feature>
<keyword evidence="4" id="KW-1133">Transmembrane helix</keyword>
<dbReference type="Pfam" id="PF13641">
    <property type="entry name" value="Glyco_tranf_2_3"/>
    <property type="match status" value="1"/>
</dbReference>
<comment type="caution">
    <text evidence="6">The sequence shown here is derived from an EMBL/GenBank/DDBJ whole genome shotgun (WGS) entry which is preliminary data.</text>
</comment>
<dbReference type="InterPro" id="IPR029044">
    <property type="entry name" value="Nucleotide-diphossugar_trans"/>
</dbReference>
<reference evidence="7" key="1">
    <citation type="journal article" date="2022" name="Microbiol. Resour. Announc.">
        <title>Draft Genome Sequence of a Methanogenic Archaeon from West Spitsbergen Permafrost.</title>
        <authorList>
            <person name="Trubitsyn V."/>
            <person name="Rivkina E."/>
            <person name="Shcherbakova V."/>
        </authorList>
    </citation>
    <scope>NUCLEOTIDE SEQUENCE [LARGE SCALE GENOMIC DNA]</scope>
    <source>
        <strain evidence="7">VT</strain>
    </source>
</reference>
<comment type="similarity">
    <text evidence="1">Belongs to the glycosyltransferase 2 family.</text>
</comment>
<keyword evidence="4" id="KW-0812">Transmembrane</keyword>
<gene>
    <name evidence="6" type="ORF">K8N75_08960</name>
</gene>
<keyword evidence="2" id="KW-0328">Glycosyltransferase</keyword>
<dbReference type="RefSeq" id="WP_223791730.1">
    <property type="nucleotide sequence ID" value="NZ_JAIOUQ010000009.1"/>
</dbReference>
<evidence type="ECO:0000313" key="7">
    <source>
        <dbReference type="Proteomes" id="UP000825933"/>
    </source>
</evidence>
<evidence type="ECO:0000256" key="2">
    <source>
        <dbReference type="ARBA" id="ARBA00022676"/>
    </source>
</evidence>
<evidence type="ECO:0000313" key="6">
    <source>
        <dbReference type="EMBL" id="MBZ2166166.1"/>
    </source>
</evidence>
<proteinExistence type="inferred from homology"/>
<organism evidence="6 7">
    <name type="scientific">Methanobacterium spitsbergense</name>
    <dbReference type="NCBI Taxonomy" id="2874285"/>
    <lineage>
        <taxon>Archaea</taxon>
        <taxon>Methanobacteriati</taxon>
        <taxon>Methanobacteriota</taxon>
        <taxon>Methanomada group</taxon>
        <taxon>Methanobacteria</taxon>
        <taxon>Methanobacteriales</taxon>
        <taxon>Methanobacteriaceae</taxon>
        <taxon>Methanobacterium</taxon>
    </lineage>
</organism>
<accession>A0A8T5UW95</accession>
<sequence length="343" mass="40335">MNIKKNVVIIILNWNGWQDTIECLESIYQNKYHNYNVIIVDNNSTDKSIDNIKKYCNGQLKTKSTFFSYNPINKPIKLIETKPNGYIEIEKNIKSSTKRLFLIKNENNDGFAEGNNIGITYALNNLDPDYVMLLNNDTIVDREFLVEMLKVSESNSEIGILGPKIYYYNDPNRIWFAKGKISWKFSRGLNIGYNEMDNGQYDKIAEVEYVSGCAFLIKKEVINRIGLLDKRFFLYFEEIDWTLRATKLGYKNVFVPKGKIWHKISKSGGGIKEKIGLYYITRNRWLFMKRWSKRSDFLFFIFYQILGAFLIPIFLSIYYKKPELFMAYYRGLYSGIVTITNDF</sequence>
<evidence type="ECO:0000256" key="1">
    <source>
        <dbReference type="ARBA" id="ARBA00006739"/>
    </source>
</evidence>
<keyword evidence="3" id="KW-0808">Transferase</keyword>
<evidence type="ECO:0000256" key="4">
    <source>
        <dbReference type="SAM" id="Phobius"/>
    </source>
</evidence>
<dbReference type="CDD" id="cd04186">
    <property type="entry name" value="GT_2_like_c"/>
    <property type="match status" value="1"/>
</dbReference>
<dbReference type="GO" id="GO:0016757">
    <property type="term" value="F:glycosyltransferase activity"/>
    <property type="evidence" value="ECO:0007669"/>
    <property type="project" value="UniProtKB-KW"/>
</dbReference>
<dbReference type="InterPro" id="IPR001173">
    <property type="entry name" value="Glyco_trans_2-like"/>
</dbReference>
<name>A0A8T5UW95_9EURY</name>